<comment type="caution">
    <text evidence="3">The sequence shown here is derived from an EMBL/GenBank/DDBJ whole genome shotgun (WGS) entry which is preliminary data.</text>
</comment>
<accession>A0AAW0FJE8</accession>
<reference evidence="3 4" key="1">
    <citation type="submission" date="2022-09" db="EMBL/GenBank/DDBJ databases">
        <authorList>
            <person name="Palmer J.M."/>
        </authorList>
    </citation>
    <scope>NUCLEOTIDE SEQUENCE [LARGE SCALE GENOMIC DNA]</scope>
    <source>
        <strain evidence="3 4">DSM 7382</strain>
    </source>
</reference>
<organism evidence="3 4">
    <name type="scientific">Cerrena zonata</name>
    <dbReference type="NCBI Taxonomy" id="2478898"/>
    <lineage>
        <taxon>Eukaryota</taxon>
        <taxon>Fungi</taxon>
        <taxon>Dikarya</taxon>
        <taxon>Basidiomycota</taxon>
        <taxon>Agaricomycotina</taxon>
        <taxon>Agaricomycetes</taxon>
        <taxon>Polyporales</taxon>
        <taxon>Cerrenaceae</taxon>
        <taxon>Cerrena</taxon>
    </lineage>
</organism>
<evidence type="ECO:0000256" key="1">
    <source>
        <dbReference type="SAM" id="SignalP"/>
    </source>
</evidence>
<keyword evidence="4" id="KW-1185">Reference proteome</keyword>
<dbReference type="Proteomes" id="UP001385951">
    <property type="component" value="Unassembled WGS sequence"/>
</dbReference>
<evidence type="ECO:0000313" key="4">
    <source>
        <dbReference type="Proteomes" id="UP001385951"/>
    </source>
</evidence>
<protein>
    <recommendedName>
        <fullName evidence="2">Pyrroloquinoline quinone-dependent pyranose dehydrogenase beta-propeller domain-containing protein</fullName>
    </recommendedName>
</protein>
<keyword evidence="1" id="KW-0732">Signal</keyword>
<dbReference type="InterPro" id="IPR054539">
    <property type="entry name" value="Beta-prop_PDH"/>
</dbReference>
<evidence type="ECO:0000259" key="2">
    <source>
        <dbReference type="Pfam" id="PF22807"/>
    </source>
</evidence>
<dbReference type="EMBL" id="JASBNA010000083">
    <property type="protein sequence ID" value="KAK7677733.1"/>
    <property type="molecule type" value="Genomic_DNA"/>
</dbReference>
<name>A0AAW0FJE8_9APHY</name>
<dbReference type="Gene3D" id="2.120.10.30">
    <property type="entry name" value="TolB, C-terminal domain"/>
    <property type="match status" value="1"/>
</dbReference>
<feature type="signal peptide" evidence="1">
    <location>
        <begin position="1"/>
        <end position="17"/>
    </location>
</feature>
<dbReference type="InterPro" id="IPR011042">
    <property type="entry name" value="6-blade_b-propeller_TolB-like"/>
</dbReference>
<sequence length="398" mass="43019">MFSAPLVFLFSAVCAHAATFQPSGIPFKGPVVTPAGLSASVVFSNLTTPRGIAFDELGNLLVVERGLGISVLTEVQGGWEREIVVNNTDFTHGIVVDGRRIFASTATTIIEHFWDPETRTVTDAFPAVTGLPGDGELTTHTFLLDRDKDNIVRGYLVGSGPLTNIDLTARDPASGRSQIRRLKLPEVQIAVFPPPPIGWPGDDLVAFGIRNPAGFAFRDGGLYVVENAASIDAVPGFEGDFANDNPADELEFVDLSAKAKSYGFPDCSTVWNPFGRPGLSKGDQFNLNLDGTRDDAFCKQVANNEPPVLNFQAHSVPLDIKFYDRSQKNGRVGLPARFDGDAFVSFHGSFNRVPPTGYGVVRVPFPLNGDSYEFIVQGPESCGLPRSRKVHPSRRIGL</sequence>
<proteinExistence type="predicted"/>
<feature type="chain" id="PRO_5043508354" description="Pyrroloquinoline quinone-dependent pyranose dehydrogenase beta-propeller domain-containing protein" evidence="1">
    <location>
        <begin position="18"/>
        <end position="398"/>
    </location>
</feature>
<evidence type="ECO:0000313" key="3">
    <source>
        <dbReference type="EMBL" id="KAK7677733.1"/>
    </source>
</evidence>
<dbReference type="SUPFAM" id="SSF50952">
    <property type="entry name" value="Soluble quinoprotein glucose dehydrogenase"/>
    <property type="match status" value="1"/>
</dbReference>
<feature type="domain" description="Pyrroloquinoline quinone-dependent pyranose dehydrogenase beta-propeller" evidence="2">
    <location>
        <begin position="33"/>
        <end position="367"/>
    </location>
</feature>
<gene>
    <name evidence="3" type="ORF">QCA50_019285</name>
</gene>
<dbReference type="InterPro" id="IPR011041">
    <property type="entry name" value="Quinoprot_gluc/sorb_DH_b-prop"/>
</dbReference>
<dbReference type="AlphaFoldDB" id="A0AAW0FJE8"/>
<dbReference type="Pfam" id="PF22807">
    <property type="entry name" value="TrAA12"/>
    <property type="match status" value="1"/>
</dbReference>